<dbReference type="AlphaFoldDB" id="A0AAW9SJP8"/>
<reference evidence="10" key="2">
    <citation type="submission" date="2024-05" db="EMBL/GenBank/DDBJ databases">
        <authorList>
            <person name="Wolfe A."/>
        </authorList>
    </citation>
    <scope>NUCLEOTIDE SEQUENCE</scope>
    <source>
        <strain evidence="10">UMB1064</strain>
    </source>
</reference>
<name>A0AAW9SJP8_CORAY</name>
<evidence type="ECO:0000256" key="5">
    <source>
        <dbReference type="ARBA" id="ARBA00022989"/>
    </source>
</evidence>
<evidence type="ECO:0000259" key="8">
    <source>
        <dbReference type="Pfam" id="PF00999"/>
    </source>
</evidence>
<dbReference type="InterPro" id="IPR003148">
    <property type="entry name" value="RCK_N"/>
</dbReference>
<keyword evidence="4 7" id="KW-0812">Transmembrane</keyword>
<comment type="similarity">
    <text evidence="2">Belongs to the monovalent cation:proton antiporter 2 (CPA2) transporter (TC 2.A.37) family.</text>
</comment>
<dbReference type="RefSeq" id="WP_284827229.1">
    <property type="nucleotide sequence ID" value="NZ_JASOOY020000012.1"/>
</dbReference>
<dbReference type="GO" id="GO:0015297">
    <property type="term" value="F:antiporter activity"/>
    <property type="evidence" value="ECO:0007669"/>
    <property type="project" value="InterPro"/>
</dbReference>
<evidence type="ECO:0000256" key="3">
    <source>
        <dbReference type="ARBA" id="ARBA00022448"/>
    </source>
</evidence>
<keyword evidence="5 7" id="KW-1133">Transmembrane helix</keyword>
<dbReference type="PANTHER" id="PTHR42751">
    <property type="entry name" value="SODIUM/HYDROGEN EXCHANGER FAMILY/TRKA DOMAIN PROTEIN"/>
    <property type="match status" value="1"/>
</dbReference>
<evidence type="ECO:0000313" key="11">
    <source>
        <dbReference type="Proteomes" id="UP001223646"/>
    </source>
</evidence>
<gene>
    <name evidence="10" type="ORF">QP460_004405</name>
</gene>
<proteinExistence type="inferred from homology"/>
<dbReference type="EMBL" id="JASOOY020000012">
    <property type="protein sequence ID" value="MEO3716827.1"/>
    <property type="molecule type" value="Genomic_DNA"/>
</dbReference>
<feature type="transmembrane region" description="Helical" evidence="7">
    <location>
        <begin position="200"/>
        <end position="216"/>
    </location>
</feature>
<evidence type="ECO:0000259" key="9">
    <source>
        <dbReference type="Pfam" id="PF02254"/>
    </source>
</evidence>
<dbReference type="PANTHER" id="PTHR42751:SF1">
    <property type="entry name" value="CATION_PROTON ANTIPORTER YBAL-RELATED"/>
    <property type="match status" value="1"/>
</dbReference>
<feature type="transmembrane region" description="Helical" evidence="7">
    <location>
        <begin position="114"/>
        <end position="131"/>
    </location>
</feature>
<dbReference type="InterPro" id="IPR038770">
    <property type="entry name" value="Na+/solute_symporter_sf"/>
</dbReference>
<evidence type="ECO:0000256" key="4">
    <source>
        <dbReference type="ARBA" id="ARBA00022692"/>
    </source>
</evidence>
<dbReference type="GO" id="GO:0006813">
    <property type="term" value="P:potassium ion transport"/>
    <property type="evidence" value="ECO:0007669"/>
    <property type="project" value="InterPro"/>
</dbReference>
<comment type="caution">
    <text evidence="10">The sequence shown here is derived from an EMBL/GenBank/DDBJ whole genome shotgun (WGS) entry which is preliminary data.</text>
</comment>
<evidence type="ECO:0000256" key="1">
    <source>
        <dbReference type="ARBA" id="ARBA00004141"/>
    </source>
</evidence>
<dbReference type="GO" id="GO:0016020">
    <property type="term" value="C:membrane"/>
    <property type="evidence" value="ECO:0007669"/>
    <property type="project" value="UniProtKB-SubCell"/>
</dbReference>
<comment type="subcellular location">
    <subcellularLocation>
        <location evidence="1">Membrane</location>
        <topology evidence="1">Multi-pass membrane protein</topology>
    </subcellularLocation>
</comment>
<dbReference type="Pfam" id="PF00999">
    <property type="entry name" value="Na_H_Exchanger"/>
    <property type="match status" value="1"/>
</dbReference>
<evidence type="ECO:0000256" key="6">
    <source>
        <dbReference type="ARBA" id="ARBA00023136"/>
    </source>
</evidence>
<evidence type="ECO:0000256" key="7">
    <source>
        <dbReference type="SAM" id="Phobius"/>
    </source>
</evidence>
<dbReference type="InterPro" id="IPR006153">
    <property type="entry name" value="Cation/H_exchanger_TM"/>
</dbReference>
<reference evidence="10" key="1">
    <citation type="submission" date="2023-05" db="EMBL/GenBank/DDBJ databases">
        <authorList>
            <person name="Du J."/>
        </authorList>
    </citation>
    <scope>NUCLEOTIDE SEQUENCE</scope>
    <source>
        <strain evidence="10">UMB1064</strain>
    </source>
</reference>
<sequence length="527" mass="56563">MESVYLTAILFSIIGGLGASLLRLPPLIGFLGAGFAVHAMGLEEIPFIDSLAELGVTTLLFTIGLKLNPKDIVAPRVVFSGLGHAFLNTVVFAVLFGIASFLPLRELTGLSVTALIYIGIATSFSSTVFVMSHLEEQNRGASAIGRIAIGVLILQDIIAVGVLVASSGKTPELWALALPLLFFIRPLAARLPNRMFRTELLVLTGIGIAVAAYSAFELAGLSGSLGSLVAGILLSSHPISDRLSEALISIRELLLVAFFIEIGLGGLPSAGGYVIAAIMVLFLVFKVTIFIGILKRTGLSLRTSALAGLTLSNYSEFGLIVMAAATQQDILPDEWTSIMAVAVAGSFIASSLMVPHEDKLVSFLQKFVPETPEDRLVPEEATVIIDNADALIMGMGRVGVGVYGRLVNEYGMNVFGVDFDEDRIEELREQGYQVIPGDVTDPELWHHIELEKKPALYVLALSEHAETYAMIQNIRKQDTEAVVATTTKVQRFKDQLLNVGADMAVYLYDGAGEELADRAVEALKQRS</sequence>
<keyword evidence="3" id="KW-0813">Transport</keyword>
<feature type="transmembrane region" description="Helical" evidence="7">
    <location>
        <begin position="143"/>
        <end position="165"/>
    </location>
</feature>
<dbReference type="Gene3D" id="1.20.1530.20">
    <property type="match status" value="1"/>
</dbReference>
<keyword evidence="6 7" id="KW-0472">Membrane</keyword>
<feature type="transmembrane region" description="Helical" evidence="7">
    <location>
        <begin position="171"/>
        <end position="188"/>
    </location>
</feature>
<dbReference type="SUPFAM" id="SSF51735">
    <property type="entry name" value="NAD(P)-binding Rossmann-fold domains"/>
    <property type="match status" value="1"/>
</dbReference>
<feature type="transmembrane region" description="Helical" evidence="7">
    <location>
        <begin position="5"/>
        <end position="25"/>
    </location>
</feature>
<dbReference type="Proteomes" id="UP001223646">
    <property type="component" value="Unassembled WGS sequence"/>
</dbReference>
<feature type="transmembrane region" description="Helical" evidence="7">
    <location>
        <begin position="45"/>
        <end position="65"/>
    </location>
</feature>
<dbReference type="Pfam" id="PF02254">
    <property type="entry name" value="TrkA_N"/>
    <property type="match status" value="1"/>
</dbReference>
<dbReference type="InterPro" id="IPR036291">
    <property type="entry name" value="NAD(P)-bd_dom_sf"/>
</dbReference>
<evidence type="ECO:0000256" key="2">
    <source>
        <dbReference type="ARBA" id="ARBA00005551"/>
    </source>
</evidence>
<organism evidence="10 11">
    <name type="scientific">Corynebacterium amycolatum</name>
    <dbReference type="NCBI Taxonomy" id="43765"/>
    <lineage>
        <taxon>Bacteria</taxon>
        <taxon>Bacillati</taxon>
        <taxon>Actinomycetota</taxon>
        <taxon>Actinomycetes</taxon>
        <taxon>Mycobacteriales</taxon>
        <taxon>Corynebacteriaceae</taxon>
        <taxon>Corynebacterium</taxon>
    </lineage>
</organism>
<dbReference type="Gene3D" id="3.40.50.720">
    <property type="entry name" value="NAD(P)-binding Rossmann-like Domain"/>
    <property type="match status" value="1"/>
</dbReference>
<evidence type="ECO:0000313" key="10">
    <source>
        <dbReference type="EMBL" id="MEO3716827.1"/>
    </source>
</evidence>
<feature type="domain" description="Cation/H+ exchanger transmembrane" evidence="8">
    <location>
        <begin position="10"/>
        <end position="351"/>
    </location>
</feature>
<protein>
    <submittedName>
        <fullName evidence="10">Cation:proton antiporter family protein</fullName>
    </submittedName>
</protein>
<feature type="transmembrane region" description="Helical" evidence="7">
    <location>
        <begin position="77"/>
        <end position="102"/>
    </location>
</feature>
<dbReference type="GO" id="GO:1902600">
    <property type="term" value="P:proton transmembrane transport"/>
    <property type="evidence" value="ECO:0007669"/>
    <property type="project" value="InterPro"/>
</dbReference>
<feature type="domain" description="RCK N-terminal" evidence="9">
    <location>
        <begin position="391"/>
        <end position="506"/>
    </location>
</feature>
<feature type="transmembrane region" description="Helical" evidence="7">
    <location>
        <begin position="273"/>
        <end position="294"/>
    </location>
</feature>
<accession>A0AAW9SJP8</accession>